<sequence length="85" mass="10179">MKYCFRILLSLSSVQILNLHKKNKILDDTTALRIENKRTNYDDNFTTYEMVFFWENFREKENSLLLSRIAGTFEIIFSGHNCIQH</sequence>
<reference evidence="1 2" key="2">
    <citation type="journal article" date="2022" name="Mol. Biol. Evol.">
        <title>Comparative Genomics Reveals Insights into the Divergent Evolution of Astigmatic Mites and Household Pest Adaptations.</title>
        <authorList>
            <person name="Xiong Q."/>
            <person name="Wan A.T."/>
            <person name="Liu X."/>
            <person name="Fung C.S."/>
            <person name="Xiao X."/>
            <person name="Malainual N."/>
            <person name="Hou J."/>
            <person name="Wang L."/>
            <person name="Wang M."/>
            <person name="Yang K.Y."/>
            <person name="Cui Y."/>
            <person name="Leung E.L."/>
            <person name="Nong W."/>
            <person name="Shin S.K."/>
            <person name="Au S.W."/>
            <person name="Jeong K.Y."/>
            <person name="Chew F.T."/>
            <person name="Hui J.H."/>
            <person name="Leung T.F."/>
            <person name="Tungtrongchitr A."/>
            <person name="Zhong N."/>
            <person name="Liu Z."/>
            <person name="Tsui S.K."/>
        </authorList>
    </citation>
    <scope>NUCLEOTIDE SEQUENCE [LARGE SCALE GENOMIC DNA]</scope>
    <source>
        <strain evidence="1">Derp</strain>
    </source>
</reference>
<organism evidence="1 2">
    <name type="scientific">Dermatophagoides pteronyssinus</name>
    <name type="common">European house dust mite</name>
    <dbReference type="NCBI Taxonomy" id="6956"/>
    <lineage>
        <taxon>Eukaryota</taxon>
        <taxon>Metazoa</taxon>
        <taxon>Ecdysozoa</taxon>
        <taxon>Arthropoda</taxon>
        <taxon>Chelicerata</taxon>
        <taxon>Arachnida</taxon>
        <taxon>Acari</taxon>
        <taxon>Acariformes</taxon>
        <taxon>Sarcoptiformes</taxon>
        <taxon>Astigmata</taxon>
        <taxon>Psoroptidia</taxon>
        <taxon>Analgoidea</taxon>
        <taxon>Pyroglyphidae</taxon>
        <taxon>Dermatophagoidinae</taxon>
        <taxon>Dermatophagoides</taxon>
    </lineage>
</organism>
<keyword evidence="2" id="KW-1185">Reference proteome</keyword>
<dbReference type="Proteomes" id="UP000887458">
    <property type="component" value="Unassembled WGS sequence"/>
</dbReference>
<dbReference type="EMBL" id="NJHN03000030">
    <property type="protein sequence ID" value="KAH9424085.1"/>
    <property type="molecule type" value="Genomic_DNA"/>
</dbReference>
<name>A0ABQ8JNA2_DERPT</name>
<evidence type="ECO:0000313" key="2">
    <source>
        <dbReference type="Proteomes" id="UP000887458"/>
    </source>
</evidence>
<accession>A0ABQ8JNA2</accession>
<gene>
    <name evidence="1" type="ORF">DERP_008933</name>
</gene>
<protein>
    <submittedName>
        <fullName evidence="1">Uncharacterized protein</fullName>
    </submittedName>
</protein>
<evidence type="ECO:0000313" key="1">
    <source>
        <dbReference type="EMBL" id="KAH9424085.1"/>
    </source>
</evidence>
<reference evidence="1 2" key="1">
    <citation type="journal article" date="2018" name="J. Allergy Clin. Immunol.">
        <title>High-quality assembly of Dermatophagoides pteronyssinus genome and transcriptome reveals a wide range of novel allergens.</title>
        <authorList>
            <person name="Liu X.Y."/>
            <person name="Yang K.Y."/>
            <person name="Wang M.Q."/>
            <person name="Kwok J.S."/>
            <person name="Zeng X."/>
            <person name="Yang Z."/>
            <person name="Xiao X.J."/>
            <person name="Lau C.P."/>
            <person name="Li Y."/>
            <person name="Huang Z.M."/>
            <person name="Ba J.G."/>
            <person name="Yim A.K."/>
            <person name="Ouyang C.Y."/>
            <person name="Ngai S.M."/>
            <person name="Chan T.F."/>
            <person name="Leung E.L."/>
            <person name="Liu L."/>
            <person name="Liu Z.G."/>
            <person name="Tsui S.K."/>
        </authorList>
    </citation>
    <scope>NUCLEOTIDE SEQUENCE [LARGE SCALE GENOMIC DNA]</scope>
    <source>
        <strain evidence="1">Derp</strain>
    </source>
</reference>
<proteinExistence type="predicted"/>
<comment type="caution">
    <text evidence="1">The sequence shown here is derived from an EMBL/GenBank/DDBJ whole genome shotgun (WGS) entry which is preliminary data.</text>
</comment>